<dbReference type="Pfam" id="PF00324">
    <property type="entry name" value="AA_permease"/>
    <property type="match status" value="1"/>
</dbReference>
<evidence type="ECO:0000256" key="8">
    <source>
        <dbReference type="SAM" id="MobiDB-lite"/>
    </source>
</evidence>
<dbReference type="FunFam" id="1.20.1740.10:FF:000001">
    <property type="entry name" value="Amino acid permease"/>
    <property type="match status" value="1"/>
</dbReference>
<feature type="transmembrane region" description="Helical" evidence="9">
    <location>
        <begin position="325"/>
        <end position="346"/>
    </location>
</feature>
<evidence type="ECO:0000256" key="9">
    <source>
        <dbReference type="SAM" id="Phobius"/>
    </source>
</evidence>
<feature type="transmembrane region" description="Helical" evidence="9">
    <location>
        <begin position="245"/>
        <end position="266"/>
    </location>
</feature>
<keyword evidence="5" id="KW-0029">Amino-acid transport</keyword>
<dbReference type="GO" id="GO:0016020">
    <property type="term" value="C:membrane"/>
    <property type="evidence" value="ECO:0007669"/>
    <property type="project" value="UniProtKB-SubCell"/>
</dbReference>
<keyword evidence="7 9" id="KW-0472">Membrane</keyword>
<feature type="transmembrane region" description="Helical" evidence="9">
    <location>
        <begin position="68"/>
        <end position="88"/>
    </location>
</feature>
<feature type="transmembrane region" description="Helical" evidence="9">
    <location>
        <begin position="94"/>
        <end position="113"/>
    </location>
</feature>
<dbReference type="Proteomes" id="UP000008710">
    <property type="component" value="Chromosome"/>
</dbReference>
<dbReference type="InterPro" id="IPR004840">
    <property type="entry name" value="Amino_acid_permease_CS"/>
</dbReference>
<organism evidence="11 12">
    <name type="scientific">Rhodococcus jostii (strain RHA1)</name>
    <dbReference type="NCBI Taxonomy" id="101510"/>
    <lineage>
        <taxon>Bacteria</taxon>
        <taxon>Bacillati</taxon>
        <taxon>Actinomycetota</taxon>
        <taxon>Actinomycetes</taxon>
        <taxon>Mycobacteriales</taxon>
        <taxon>Nocardiaceae</taxon>
        <taxon>Rhodococcus</taxon>
    </lineage>
</organism>
<evidence type="ECO:0000313" key="12">
    <source>
        <dbReference type="Proteomes" id="UP000008710"/>
    </source>
</evidence>
<evidence type="ECO:0000256" key="2">
    <source>
        <dbReference type="ARBA" id="ARBA00008583"/>
    </source>
</evidence>
<dbReference type="InterPro" id="IPR004841">
    <property type="entry name" value="AA-permease/SLC12A_dom"/>
</dbReference>
<feature type="region of interest" description="Disordered" evidence="8">
    <location>
        <begin position="500"/>
        <end position="524"/>
    </location>
</feature>
<dbReference type="PANTHER" id="PTHR43495">
    <property type="entry name" value="GABA PERMEASE"/>
    <property type="match status" value="1"/>
</dbReference>
<evidence type="ECO:0000259" key="10">
    <source>
        <dbReference type="Pfam" id="PF00324"/>
    </source>
</evidence>
<feature type="transmembrane region" description="Helical" evidence="9">
    <location>
        <begin position="451"/>
        <end position="470"/>
    </location>
</feature>
<dbReference type="AlphaFoldDB" id="Q0SAP5"/>
<feature type="region of interest" description="Disordered" evidence="8">
    <location>
        <begin position="34"/>
        <end position="58"/>
    </location>
</feature>
<evidence type="ECO:0000256" key="5">
    <source>
        <dbReference type="ARBA" id="ARBA00022970"/>
    </source>
</evidence>
<feature type="transmembrane region" description="Helical" evidence="9">
    <location>
        <begin position="171"/>
        <end position="192"/>
    </location>
</feature>
<dbReference type="eggNOG" id="COG1113">
    <property type="taxonomic scope" value="Bacteria"/>
</dbReference>
<comment type="similarity">
    <text evidence="2">Belongs to the amino acid-polyamine-organocation (APC) superfamily. Amino acid transporter (AAT) (TC 2.A.3.1) family.</text>
</comment>
<dbReference type="PANTHER" id="PTHR43495:SF5">
    <property type="entry name" value="GAMMA-AMINOBUTYRIC ACID PERMEASE"/>
    <property type="match status" value="1"/>
</dbReference>
<feature type="domain" description="Amino acid permease/ SLC12A" evidence="10">
    <location>
        <begin position="65"/>
        <end position="502"/>
    </location>
</feature>
<evidence type="ECO:0000256" key="3">
    <source>
        <dbReference type="ARBA" id="ARBA00022448"/>
    </source>
</evidence>
<evidence type="ECO:0000256" key="7">
    <source>
        <dbReference type="ARBA" id="ARBA00023136"/>
    </source>
</evidence>
<proteinExistence type="inferred from homology"/>
<dbReference type="KEGG" id="rha:RHA1_ro03588"/>
<dbReference type="HOGENOM" id="CLU_007946_9_2_11"/>
<feature type="transmembrane region" description="Helical" evidence="9">
    <location>
        <begin position="382"/>
        <end position="401"/>
    </location>
</feature>
<name>Q0SAP5_RHOJR</name>
<feature type="transmembrane region" description="Helical" evidence="9">
    <location>
        <begin position="407"/>
        <end position="430"/>
    </location>
</feature>
<dbReference type="PROSITE" id="PS00218">
    <property type="entry name" value="AMINO_ACID_PERMEASE_1"/>
    <property type="match status" value="1"/>
</dbReference>
<feature type="transmembrane region" description="Helical" evidence="9">
    <location>
        <begin position="204"/>
        <end position="225"/>
    </location>
</feature>
<dbReference type="GO" id="GO:0055085">
    <property type="term" value="P:transmembrane transport"/>
    <property type="evidence" value="ECO:0007669"/>
    <property type="project" value="InterPro"/>
</dbReference>
<keyword evidence="3" id="KW-0813">Transport</keyword>
<comment type="subcellular location">
    <subcellularLocation>
        <location evidence="1">Membrane</location>
        <topology evidence="1">Multi-pass membrane protein</topology>
    </subcellularLocation>
</comment>
<reference evidence="12" key="1">
    <citation type="journal article" date="2006" name="Proc. Natl. Acad. Sci. U.S.A.">
        <title>The complete genome of Rhodococcus sp. RHA1 provides insights into a catabolic powerhouse.</title>
        <authorList>
            <person name="McLeod M.P."/>
            <person name="Warren R.L."/>
            <person name="Hsiao W.W.L."/>
            <person name="Araki N."/>
            <person name="Myhre M."/>
            <person name="Fernandes C."/>
            <person name="Miyazawa D."/>
            <person name="Wong W."/>
            <person name="Lillquist A.L."/>
            <person name="Wang D."/>
            <person name="Dosanjh M."/>
            <person name="Hara H."/>
            <person name="Petrescu A."/>
            <person name="Morin R.D."/>
            <person name="Yang G."/>
            <person name="Stott J.M."/>
            <person name="Schein J.E."/>
            <person name="Shin H."/>
            <person name="Smailus D."/>
            <person name="Siddiqui A.S."/>
            <person name="Marra M.A."/>
            <person name="Jones S.J.M."/>
            <person name="Holt R."/>
            <person name="Brinkman F.S.L."/>
            <person name="Miyauchi K."/>
            <person name="Fukuda M."/>
            <person name="Davies J.E."/>
            <person name="Mohn W.W."/>
            <person name="Eltis L.D."/>
        </authorList>
    </citation>
    <scope>NUCLEOTIDE SEQUENCE [LARGE SCALE GENOMIC DNA]</scope>
    <source>
        <strain evidence="12">RHA1</strain>
    </source>
</reference>
<dbReference type="GO" id="GO:0006865">
    <property type="term" value="P:amino acid transport"/>
    <property type="evidence" value="ECO:0007669"/>
    <property type="project" value="UniProtKB-KW"/>
</dbReference>
<dbReference type="EMBL" id="CP000431">
    <property type="protein sequence ID" value="ABG95391.1"/>
    <property type="molecule type" value="Genomic_DNA"/>
</dbReference>
<accession>Q0SAP5</accession>
<evidence type="ECO:0000256" key="4">
    <source>
        <dbReference type="ARBA" id="ARBA00022692"/>
    </source>
</evidence>
<protein>
    <submittedName>
        <fullName evidence="11">Gamma-aminobutyrate transporter, APC family protein</fullName>
    </submittedName>
</protein>
<keyword evidence="6 9" id="KW-1133">Transmembrane helix</keyword>
<keyword evidence="4 9" id="KW-0812">Transmembrane</keyword>
<sequence length="558" mass="59923">MNTGISDVDHTYDWVAEPVGARIDVRPTRSCRARVPAAPSGGNVDSTVPGHTDSSGLGKGLKRRHMNLIALGGVIGAGLFVGSGVVIGGAGPGAIISFLIAGIITLLIMRMLAEMAVARPVVGSFYVYARQALGRRAGFATGWMYWYFFVIVVAVEAIAGGRILQLWLPMIPLWLLSLGLMLLLTATNMVSARSYGEFEYWFSSIKVVAIVLFLGMGALWITGLWPDSTPGLGNLVNHGGFTPLGWGAVLAAVVPCVAFYTGAEIVTIAAAESEEPKRAVAHAMRSIVVRIVTFYVGSILVVVTIQPWNTESVGVSPYAAVLEVLGIPGVATIMNFIVLTAVLSCLNSALYTTSRMLFALTRNGDAPKFFTTLSRNGVPRRAILLGTTVGYVSVACTYVWGDVVFGFLVNSYGAVALFVYLLIAISQVVLRRRLEREDPAALQLRMWLFPWLSYATIALMATVILAMAFLPTTRSQFLMSGLTLIVILISYEVRKLLGKGGRDDESLSGAPPIGSADESVAEAEKRIESVETLGGSDIELLAAAQQEPHTHRHQRRQS</sequence>
<feature type="transmembrane region" description="Helical" evidence="9">
    <location>
        <begin position="145"/>
        <end position="165"/>
    </location>
</feature>
<dbReference type="Gene3D" id="1.20.1740.10">
    <property type="entry name" value="Amino acid/polyamine transporter I"/>
    <property type="match status" value="1"/>
</dbReference>
<evidence type="ECO:0000256" key="1">
    <source>
        <dbReference type="ARBA" id="ARBA00004141"/>
    </source>
</evidence>
<dbReference type="PIRSF" id="PIRSF006060">
    <property type="entry name" value="AA_transporter"/>
    <property type="match status" value="1"/>
</dbReference>
<gene>
    <name evidence="11" type="ordered locus">RHA1_ro03588</name>
</gene>
<evidence type="ECO:0000313" key="11">
    <source>
        <dbReference type="EMBL" id="ABG95391.1"/>
    </source>
</evidence>
<feature type="transmembrane region" description="Helical" evidence="9">
    <location>
        <begin position="287"/>
        <end position="305"/>
    </location>
</feature>
<evidence type="ECO:0000256" key="6">
    <source>
        <dbReference type="ARBA" id="ARBA00022989"/>
    </source>
</evidence>